<protein>
    <submittedName>
        <fullName evidence="6">Thermonuclease family protein</fullName>
    </submittedName>
</protein>
<keyword evidence="2" id="KW-0255">Endonuclease</keyword>
<proteinExistence type="predicted"/>
<dbReference type="Pfam" id="PF00565">
    <property type="entry name" value="SNase"/>
    <property type="match status" value="1"/>
</dbReference>
<gene>
    <name evidence="6" type="ORF">LN736_13105</name>
</gene>
<keyword evidence="7" id="KW-1185">Reference proteome</keyword>
<dbReference type="PROSITE" id="PS51257">
    <property type="entry name" value="PROKAR_LIPOPROTEIN"/>
    <property type="match status" value="1"/>
</dbReference>
<evidence type="ECO:0000313" key="7">
    <source>
        <dbReference type="Proteomes" id="UP001165422"/>
    </source>
</evidence>
<feature type="compositionally biased region" description="Polar residues" evidence="4">
    <location>
        <begin position="202"/>
        <end position="211"/>
    </location>
</feature>
<dbReference type="Proteomes" id="UP001165422">
    <property type="component" value="Unassembled WGS sequence"/>
</dbReference>
<dbReference type="SUPFAM" id="SSF50199">
    <property type="entry name" value="Staphylococcal nuclease"/>
    <property type="match status" value="1"/>
</dbReference>
<comment type="caution">
    <text evidence="6">The sequence shown here is derived from an EMBL/GenBank/DDBJ whole genome shotgun (WGS) entry which is preliminary data.</text>
</comment>
<sequence>MKNEKIVEKFLSICVIAIILFSAVGCSDFSSDNKNEDKSRQVLVSGDSDDHNSTSYESKTSVQLEKAVVSRHIDGDTVYVRLESGQNAKVRLIGVNTPESTTKHEQYGEEASSYTKSNLLGKTVYLEKDAGDTDKYGRLLRYVWLSQPEKINESEIRNKMFNAILAVNGYAQQMTIQPNVKYADYFRKFCREARENDRGLWSVNSGGTTRGDSVGDTKGKSISSERSSSVKDSDSSDHGSIKGNINSKGEKIYHMPGDSYYDKTNPEAWFNTEEEAQAAGYRRSK</sequence>
<dbReference type="PANTHER" id="PTHR12302:SF3">
    <property type="entry name" value="SERINE_THREONINE-PROTEIN KINASE 31"/>
    <property type="match status" value="1"/>
</dbReference>
<evidence type="ECO:0000313" key="6">
    <source>
        <dbReference type="EMBL" id="MCC9295799.1"/>
    </source>
</evidence>
<accession>A0ABS8N9H7</accession>
<feature type="domain" description="TNase-like" evidence="5">
    <location>
        <begin position="63"/>
        <end position="203"/>
    </location>
</feature>
<feature type="compositionally biased region" description="Basic and acidic residues" evidence="4">
    <location>
        <begin position="31"/>
        <end position="40"/>
    </location>
</feature>
<reference evidence="6" key="1">
    <citation type="submission" date="2021-11" db="EMBL/GenBank/DDBJ databases">
        <authorList>
            <person name="Qingchun L."/>
            <person name="Dong Z."/>
            <person name="Zongwei Q."/>
            <person name="Jia Z."/>
            <person name="Duotao L."/>
        </authorList>
    </citation>
    <scope>NUCLEOTIDE SEQUENCE</scope>
    <source>
        <strain evidence="6">WLY-B-L2</strain>
    </source>
</reference>
<dbReference type="PROSITE" id="PS50830">
    <property type="entry name" value="TNASE_3"/>
    <property type="match status" value="1"/>
</dbReference>
<dbReference type="PANTHER" id="PTHR12302">
    <property type="entry name" value="EBNA2 BINDING PROTEIN P100"/>
    <property type="match status" value="1"/>
</dbReference>
<name>A0ABS8N9H7_9CLOT</name>
<dbReference type="RefSeq" id="WP_150355808.1">
    <property type="nucleotide sequence ID" value="NZ_JAJJPB010000018.1"/>
</dbReference>
<feature type="region of interest" description="Disordered" evidence="4">
    <location>
        <begin position="30"/>
        <end position="59"/>
    </location>
</feature>
<keyword evidence="1" id="KW-0540">Nuclease</keyword>
<feature type="region of interest" description="Disordered" evidence="4">
    <location>
        <begin position="200"/>
        <end position="259"/>
    </location>
</feature>
<dbReference type="SMART" id="SM00318">
    <property type="entry name" value="SNc"/>
    <property type="match status" value="1"/>
</dbReference>
<evidence type="ECO:0000256" key="4">
    <source>
        <dbReference type="SAM" id="MobiDB-lite"/>
    </source>
</evidence>
<dbReference type="EMBL" id="JAJJPB010000018">
    <property type="protein sequence ID" value="MCC9295799.1"/>
    <property type="molecule type" value="Genomic_DNA"/>
</dbReference>
<feature type="compositionally biased region" description="Basic and acidic residues" evidence="4">
    <location>
        <begin position="228"/>
        <end position="240"/>
    </location>
</feature>
<evidence type="ECO:0000256" key="3">
    <source>
        <dbReference type="ARBA" id="ARBA00022801"/>
    </source>
</evidence>
<dbReference type="InterPro" id="IPR016071">
    <property type="entry name" value="Staphylococal_nuclease_OB-fold"/>
</dbReference>
<organism evidence="6 7">
    <name type="scientific">Clostridium aromativorans</name>
    <dbReference type="NCBI Taxonomy" id="2836848"/>
    <lineage>
        <taxon>Bacteria</taxon>
        <taxon>Bacillati</taxon>
        <taxon>Bacillota</taxon>
        <taxon>Clostridia</taxon>
        <taxon>Eubacteriales</taxon>
        <taxon>Clostridiaceae</taxon>
        <taxon>Clostridium</taxon>
    </lineage>
</organism>
<dbReference type="Gene3D" id="2.40.50.90">
    <property type="match status" value="1"/>
</dbReference>
<evidence type="ECO:0000259" key="5">
    <source>
        <dbReference type="PROSITE" id="PS50830"/>
    </source>
</evidence>
<dbReference type="InterPro" id="IPR035437">
    <property type="entry name" value="SNase_OB-fold_sf"/>
</dbReference>
<keyword evidence="3" id="KW-0378">Hydrolase</keyword>
<evidence type="ECO:0000256" key="1">
    <source>
        <dbReference type="ARBA" id="ARBA00022722"/>
    </source>
</evidence>
<evidence type="ECO:0000256" key="2">
    <source>
        <dbReference type="ARBA" id="ARBA00022759"/>
    </source>
</evidence>